<proteinExistence type="inferred from homology"/>
<evidence type="ECO:0000256" key="2">
    <source>
        <dbReference type="ARBA" id="ARBA00022679"/>
    </source>
</evidence>
<dbReference type="PROSITE" id="PS00101">
    <property type="entry name" value="HEXAPEP_TRANSFERASES"/>
    <property type="match status" value="1"/>
</dbReference>
<evidence type="ECO:0000256" key="1">
    <source>
        <dbReference type="ARBA" id="ARBA00007274"/>
    </source>
</evidence>
<dbReference type="Gene3D" id="2.160.10.10">
    <property type="entry name" value="Hexapeptide repeat proteins"/>
    <property type="match status" value="1"/>
</dbReference>
<keyword evidence="6" id="KW-1185">Reference proteome</keyword>
<sequence length="218" mass="24288">MVKINIYFFFKNVFELVKIVFLRKEISWDYLSLKINDSKISKEAKIYGPCSIKNISVGKGTYISMNSSISYATIGKFCSIGPNMVCGWGIHPLQGISTSPVFYSTLKQVGYTYAEANLVDERKPITIGNDVFIGANVTILDGVTIGDGAVIGAGAVVNIDIPAYAVAVGCPIKIIKYRFSDDIIKKLLQLQWWNKEDDYLKKLCPNFFDVESIIEERA</sequence>
<dbReference type="Proteomes" id="UP000184092">
    <property type="component" value="Unassembled WGS sequence"/>
</dbReference>
<dbReference type="EMBL" id="FRCL01000009">
    <property type="protein sequence ID" value="SHM93372.1"/>
    <property type="molecule type" value="Genomic_DNA"/>
</dbReference>
<dbReference type="InterPro" id="IPR018357">
    <property type="entry name" value="Hexapep_transf_CS"/>
</dbReference>
<gene>
    <name evidence="5" type="ORF">SAMN05216269_10910</name>
</gene>
<protein>
    <submittedName>
        <fullName evidence="5">Acetyltransferase (Isoleucine patch superfamily)</fullName>
    </submittedName>
</protein>
<dbReference type="InterPro" id="IPR050179">
    <property type="entry name" value="Trans_hexapeptide_repeat"/>
</dbReference>
<dbReference type="PANTHER" id="PTHR43300">
    <property type="entry name" value="ACETYLTRANSFERASE"/>
    <property type="match status" value="1"/>
</dbReference>
<reference evidence="6" key="1">
    <citation type="submission" date="2016-11" db="EMBL/GenBank/DDBJ databases">
        <authorList>
            <person name="Varghese N."/>
            <person name="Submissions S."/>
        </authorList>
    </citation>
    <scope>NUCLEOTIDE SEQUENCE [LARGE SCALE GENOMIC DNA]</scope>
    <source>
        <strain evidence="6">CGMCC 1.2749</strain>
    </source>
</reference>
<dbReference type="AlphaFoldDB" id="A0A1M7MQN9"/>
<evidence type="ECO:0000256" key="3">
    <source>
        <dbReference type="ARBA" id="ARBA00022737"/>
    </source>
</evidence>
<dbReference type="OrthoDB" id="9814490at2"/>
<dbReference type="Pfam" id="PF00132">
    <property type="entry name" value="Hexapep"/>
    <property type="match status" value="1"/>
</dbReference>
<dbReference type="PANTHER" id="PTHR43300:SF11">
    <property type="entry name" value="ACETYLTRANSFERASE RV3034C-RELATED"/>
    <property type="match status" value="1"/>
</dbReference>
<keyword evidence="2 5" id="KW-0808">Transferase</keyword>
<evidence type="ECO:0000313" key="6">
    <source>
        <dbReference type="Proteomes" id="UP000184092"/>
    </source>
</evidence>
<comment type="similarity">
    <text evidence="1">Belongs to the transferase hexapeptide repeat family.</text>
</comment>
<dbReference type="GO" id="GO:0016746">
    <property type="term" value="F:acyltransferase activity"/>
    <property type="evidence" value="ECO:0007669"/>
    <property type="project" value="UniProtKB-KW"/>
</dbReference>
<dbReference type="InterPro" id="IPR011004">
    <property type="entry name" value="Trimer_LpxA-like_sf"/>
</dbReference>
<keyword evidence="4" id="KW-0012">Acyltransferase</keyword>
<evidence type="ECO:0000313" key="5">
    <source>
        <dbReference type="EMBL" id="SHM93372.1"/>
    </source>
</evidence>
<dbReference type="InterPro" id="IPR001451">
    <property type="entry name" value="Hexapep"/>
</dbReference>
<accession>A0A1M7MQN9</accession>
<name>A0A1M7MQN9_9FLAO</name>
<dbReference type="CDD" id="cd03349">
    <property type="entry name" value="LbH_XAT"/>
    <property type="match status" value="1"/>
</dbReference>
<keyword evidence="3" id="KW-0677">Repeat</keyword>
<organism evidence="5 6">
    <name type="scientific">Flavobacterium xinjiangense</name>
    <dbReference type="NCBI Taxonomy" id="178356"/>
    <lineage>
        <taxon>Bacteria</taxon>
        <taxon>Pseudomonadati</taxon>
        <taxon>Bacteroidota</taxon>
        <taxon>Flavobacteriia</taxon>
        <taxon>Flavobacteriales</taxon>
        <taxon>Flavobacteriaceae</taxon>
        <taxon>Flavobacterium</taxon>
    </lineage>
</organism>
<evidence type="ECO:0000256" key="4">
    <source>
        <dbReference type="ARBA" id="ARBA00023315"/>
    </source>
</evidence>
<dbReference type="STRING" id="178356.SAMN05216269_10910"/>
<dbReference type="SUPFAM" id="SSF51161">
    <property type="entry name" value="Trimeric LpxA-like enzymes"/>
    <property type="match status" value="1"/>
</dbReference>